<evidence type="ECO:0000313" key="3">
    <source>
        <dbReference type="Proteomes" id="UP000297394"/>
    </source>
</evidence>
<evidence type="ECO:0000313" key="2">
    <source>
        <dbReference type="EMBL" id="TGK90597.1"/>
    </source>
</evidence>
<accession>A0A4R9IKZ0</accession>
<proteinExistence type="predicted"/>
<dbReference type="EMBL" id="RQFM01000022">
    <property type="protein sequence ID" value="TGK84830.1"/>
    <property type="molecule type" value="Genomic_DNA"/>
</dbReference>
<dbReference type="Proteomes" id="UP000297918">
    <property type="component" value="Unassembled WGS sequence"/>
</dbReference>
<evidence type="ECO:0000313" key="4">
    <source>
        <dbReference type="Proteomes" id="UP000297918"/>
    </source>
</evidence>
<protein>
    <submittedName>
        <fullName evidence="1">Uncharacterized protein</fullName>
    </submittedName>
</protein>
<evidence type="ECO:0000313" key="1">
    <source>
        <dbReference type="EMBL" id="TGK84830.1"/>
    </source>
</evidence>
<sequence>MKNQRGLRRRKELHNAKLGSTYIEHNFYYKLLRLQNFCQSFYDKYYEEFISMATSISEIPFMNEDFYYFTSLDEIVTADRKFYTPKDYIAKAKNELREAIESFNIKQTKRTR</sequence>
<comment type="caution">
    <text evidence="1">The sequence shown here is derived from an EMBL/GenBank/DDBJ whole genome shotgun (WGS) entry which is preliminary data.</text>
</comment>
<dbReference type="RefSeq" id="WP_135749985.1">
    <property type="nucleotide sequence ID" value="NZ_RQFL01000024.1"/>
</dbReference>
<name>A0A4R9IKZ0_9LEPT</name>
<reference evidence="1 3" key="2">
    <citation type="journal article" date="2019" name="PLoS Negl. Trop. Dis.">
        <title>Revisiting the worldwide diversity of Leptospira species in the environment.</title>
        <authorList>
            <person name="Vincent A.T."/>
            <person name="Schiettekatte O."/>
            <person name="Bourhy P."/>
            <person name="Veyrier F.J."/>
            <person name="Picardeau M."/>
        </authorList>
    </citation>
    <scope>NUCLEOTIDE SEQUENCE [LARGE SCALE GENOMIC DNA]</scope>
    <source>
        <strain evidence="1 3">201800280</strain>
        <strain evidence="2">201800281</strain>
    </source>
</reference>
<dbReference type="AlphaFoldDB" id="A0A4R9IKZ0"/>
<dbReference type="Proteomes" id="UP000297394">
    <property type="component" value="Unassembled WGS sequence"/>
</dbReference>
<keyword evidence="4" id="KW-1185">Reference proteome</keyword>
<organism evidence="1 3">
    <name type="scientific">Leptospira bourretii</name>
    <dbReference type="NCBI Taxonomy" id="2484962"/>
    <lineage>
        <taxon>Bacteria</taxon>
        <taxon>Pseudomonadati</taxon>
        <taxon>Spirochaetota</taxon>
        <taxon>Spirochaetia</taxon>
        <taxon>Leptospirales</taxon>
        <taxon>Leptospiraceae</taxon>
        <taxon>Leptospira</taxon>
    </lineage>
</organism>
<dbReference type="EMBL" id="RQFL01000024">
    <property type="protein sequence ID" value="TGK90597.1"/>
    <property type="molecule type" value="Genomic_DNA"/>
</dbReference>
<gene>
    <name evidence="1" type="ORF">EHQ23_09035</name>
    <name evidence="2" type="ORF">EHQ26_10635</name>
</gene>
<reference evidence="2" key="1">
    <citation type="submission" date="2018-10" db="EMBL/GenBank/DDBJ databases">
        <authorList>
            <person name="Vincent A.T."/>
            <person name="Schiettekatte O."/>
            <person name="Bourhy P."/>
            <person name="Veyrier F.J."/>
            <person name="Picardeau M."/>
        </authorList>
    </citation>
    <scope>NUCLEOTIDE SEQUENCE</scope>
    <source>
        <strain evidence="2">201800281</strain>
    </source>
</reference>